<dbReference type="PROSITE" id="PS50263">
    <property type="entry name" value="CN_HYDROLASE"/>
    <property type="match status" value="1"/>
</dbReference>
<sequence length="65" mass="7225">MNSKLNYKTMKKTKNILASTIVKAAAVQISPVLYSRQGTVEKVVKKIRELGKQGVQFATFPETIV</sequence>
<comment type="caution">
    <text evidence="2">The sequence shown here is derived from an EMBL/GenBank/DDBJ whole genome shotgun (WGS) entry which is preliminary data.</text>
</comment>
<dbReference type="Proteomes" id="UP000252085">
    <property type="component" value="Unassembled WGS sequence"/>
</dbReference>
<feature type="domain" description="CN hydrolase" evidence="1">
    <location>
        <begin position="22"/>
        <end position="65"/>
    </location>
</feature>
<proteinExistence type="predicted"/>
<dbReference type="AlphaFoldDB" id="A0A367QZW9"/>
<dbReference type="InterPro" id="IPR003010">
    <property type="entry name" value="C-N_Hydrolase"/>
</dbReference>
<dbReference type="SUPFAM" id="SSF56317">
    <property type="entry name" value="Carbon-nitrogen hydrolase"/>
    <property type="match status" value="1"/>
</dbReference>
<evidence type="ECO:0000259" key="1">
    <source>
        <dbReference type="PROSITE" id="PS50263"/>
    </source>
</evidence>
<dbReference type="Gene3D" id="3.60.110.10">
    <property type="entry name" value="Carbon-nitrogen hydrolase"/>
    <property type="match status" value="1"/>
</dbReference>
<protein>
    <recommendedName>
        <fullName evidence="1">CN hydrolase domain-containing protein</fullName>
    </recommendedName>
</protein>
<name>A0A367QZW9_NOSPU</name>
<organism evidence="2 3">
    <name type="scientific">Nostoc punctiforme NIES-2108</name>
    <dbReference type="NCBI Taxonomy" id="1356359"/>
    <lineage>
        <taxon>Bacteria</taxon>
        <taxon>Bacillati</taxon>
        <taxon>Cyanobacteriota</taxon>
        <taxon>Cyanophyceae</taxon>
        <taxon>Nostocales</taxon>
        <taxon>Nostocaceae</taxon>
        <taxon>Nostoc</taxon>
    </lineage>
</organism>
<dbReference type="EMBL" id="LXQE01000198">
    <property type="protein sequence ID" value="RCJ29489.1"/>
    <property type="molecule type" value="Genomic_DNA"/>
</dbReference>
<accession>A0A367QZW9</accession>
<evidence type="ECO:0000313" key="3">
    <source>
        <dbReference type="Proteomes" id="UP000252085"/>
    </source>
</evidence>
<gene>
    <name evidence="2" type="ORF">A6769_35695</name>
</gene>
<dbReference type="InterPro" id="IPR036526">
    <property type="entry name" value="C-N_Hydrolase_sf"/>
</dbReference>
<reference evidence="2 3" key="1">
    <citation type="submission" date="2016-04" db="EMBL/GenBank/DDBJ databases">
        <authorList>
            <person name="Evans L.H."/>
            <person name="Alamgir A."/>
            <person name="Owens N."/>
            <person name="Weber N.D."/>
            <person name="Virtaneva K."/>
            <person name="Barbian K."/>
            <person name="Babar A."/>
            <person name="Rosenke K."/>
        </authorList>
    </citation>
    <scope>NUCLEOTIDE SEQUENCE [LARGE SCALE GENOMIC DNA]</scope>
    <source>
        <strain evidence="2">NIES-2108</strain>
    </source>
</reference>
<evidence type="ECO:0000313" key="2">
    <source>
        <dbReference type="EMBL" id="RCJ29489.1"/>
    </source>
</evidence>